<proteinExistence type="predicted"/>
<dbReference type="EMBL" id="JYNV01000244">
    <property type="protein sequence ID" value="KZM21459.1"/>
    <property type="molecule type" value="Genomic_DNA"/>
</dbReference>
<feature type="compositionally biased region" description="Acidic residues" evidence="1">
    <location>
        <begin position="27"/>
        <end position="50"/>
    </location>
</feature>
<name>A0A163AY11_DIDRA</name>
<reference evidence="2 3" key="1">
    <citation type="journal article" date="2016" name="Sci. Rep.">
        <title>Draft genome sequencing and secretome analysis of fungal phytopathogen Ascochyta rabiei provides insight into the necrotrophic effector repertoire.</title>
        <authorList>
            <person name="Verma S."/>
            <person name="Gazara R.K."/>
            <person name="Nizam S."/>
            <person name="Parween S."/>
            <person name="Chattopadhyay D."/>
            <person name="Verma P.K."/>
        </authorList>
    </citation>
    <scope>NUCLEOTIDE SEQUENCE [LARGE SCALE GENOMIC DNA]</scope>
    <source>
        <strain evidence="2 3">ArDII</strain>
    </source>
</reference>
<dbReference type="Proteomes" id="UP000076837">
    <property type="component" value="Unassembled WGS sequence"/>
</dbReference>
<gene>
    <name evidence="2" type="ORF">ST47_g7361</name>
</gene>
<evidence type="ECO:0000313" key="3">
    <source>
        <dbReference type="Proteomes" id="UP000076837"/>
    </source>
</evidence>
<organism evidence="2 3">
    <name type="scientific">Didymella rabiei</name>
    <name type="common">Chickpea ascochyta blight fungus</name>
    <name type="synonym">Mycosphaerella rabiei</name>
    <dbReference type="NCBI Taxonomy" id="5454"/>
    <lineage>
        <taxon>Eukaryota</taxon>
        <taxon>Fungi</taxon>
        <taxon>Dikarya</taxon>
        <taxon>Ascomycota</taxon>
        <taxon>Pezizomycotina</taxon>
        <taxon>Dothideomycetes</taxon>
        <taxon>Pleosporomycetidae</taxon>
        <taxon>Pleosporales</taxon>
        <taxon>Pleosporineae</taxon>
        <taxon>Didymellaceae</taxon>
        <taxon>Ascochyta</taxon>
    </lineage>
</organism>
<dbReference type="AlphaFoldDB" id="A0A163AY11"/>
<feature type="region of interest" description="Disordered" evidence="1">
    <location>
        <begin position="27"/>
        <end position="52"/>
    </location>
</feature>
<evidence type="ECO:0000256" key="1">
    <source>
        <dbReference type="SAM" id="MobiDB-lite"/>
    </source>
</evidence>
<accession>A0A163AY11</accession>
<comment type="caution">
    <text evidence="2">The sequence shown here is derived from an EMBL/GenBank/DDBJ whole genome shotgun (WGS) entry which is preliminary data.</text>
</comment>
<evidence type="ECO:0000313" key="2">
    <source>
        <dbReference type="EMBL" id="KZM21459.1"/>
    </source>
</evidence>
<protein>
    <submittedName>
        <fullName evidence="2">Uncharacterized protein</fullName>
    </submittedName>
</protein>
<sequence>MVRGALTNTFVFRLKLRRRFSISGIDDVDETSDESDLKEDSDSDLSEEPLPEIRGLPQFPSVLRLCGEGGDERAQRLYDDDFQAYHETAGRETAELKLQV</sequence>
<keyword evidence="3" id="KW-1185">Reference proteome</keyword>